<evidence type="ECO:0000313" key="4">
    <source>
        <dbReference type="EMBL" id="NYI38775.1"/>
    </source>
</evidence>
<reference evidence="4 5" key="1">
    <citation type="submission" date="2020-07" db="EMBL/GenBank/DDBJ databases">
        <title>Sequencing the genomes of 1000 actinobacteria strains.</title>
        <authorList>
            <person name="Klenk H.-P."/>
        </authorList>
    </citation>
    <scope>NUCLEOTIDE SEQUENCE [LARGE SCALE GENOMIC DNA]</scope>
    <source>
        <strain evidence="4 5">DSM 19087</strain>
    </source>
</reference>
<feature type="coiled-coil region" evidence="1">
    <location>
        <begin position="56"/>
        <end position="83"/>
    </location>
</feature>
<keyword evidence="5" id="KW-1185">Reference proteome</keyword>
<name>A0A8I0KNA4_9ACTN</name>
<evidence type="ECO:0000313" key="6">
    <source>
        <dbReference type="Proteomes" id="UP000659061"/>
    </source>
</evidence>
<dbReference type="EMBL" id="JACBZN010000001">
    <property type="protein sequence ID" value="NYI38775.1"/>
    <property type="molecule type" value="Genomic_DNA"/>
</dbReference>
<keyword evidence="2" id="KW-0732">Signal</keyword>
<reference evidence="3" key="2">
    <citation type="submission" date="2020-09" db="EMBL/GenBank/DDBJ databases">
        <title>Novel species in genus Aeromicrobium.</title>
        <authorList>
            <person name="Zhang G."/>
        </authorList>
    </citation>
    <scope>NUCLEOTIDE SEQUENCE</scope>
    <source>
        <strain evidence="3">SSW1-57</strain>
    </source>
</reference>
<dbReference type="RefSeq" id="WP_179425789.1">
    <property type="nucleotide sequence ID" value="NZ_BAAAMP010000002.1"/>
</dbReference>
<dbReference type="Proteomes" id="UP000587211">
    <property type="component" value="Unassembled WGS sequence"/>
</dbReference>
<comment type="caution">
    <text evidence="3">The sequence shown here is derived from an EMBL/GenBank/DDBJ whole genome shotgun (WGS) entry which is preliminary data.</text>
</comment>
<gene>
    <name evidence="4" type="ORF">BJ975_002150</name>
    <name evidence="3" type="ORF">IDH50_17440</name>
</gene>
<accession>A0A8I0KNA4</accession>
<dbReference type="PROSITE" id="PS51257">
    <property type="entry name" value="PROKAR_LIPOPROTEIN"/>
    <property type="match status" value="1"/>
</dbReference>
<keyword evidence="1" id="KW-0175">Coiled coil</keyword>
<sequence>MKKTLATVLTASALTLGLSACGQSQEEKEAAACEAIDELRTTLADVGSTLNAQSTVDEWRDARFEVRKAIEKAEDRIEEADEASWDEVDDAWDRFEDAVENVDGSSTPEEARASLVDDFAQLQAARDRAASGFSC</sequence>
<dbReference type="EMBL" id="JACWMT010000004">
    <property type="protein sequence ID" value="MBD1272033.1"/>
    <property type="molecule type" value="Genomic_DNA"/>
</dbReference>
<evidence type="ECO:0000256" key="2">
    <source>
        <dbReference type="SAM" id="SignalP"/>
    </source>
</evidence>
<evidence type="ECO:0000313" key="3">
    <source>
        <dbReference type="EMBL" id="MBD1272033.1"/>
    </source>
</evidence>
<organism evidence="3 6">
    <name type="scientific">Aeromicrobium tamlense</name>
    <dbReference type="NCBI Taxonomy" id="375541"/>
    <lineage>
        <taxon>Bacteria</taxon>
        <taxon>Bacillati</taxon>
        <taxon>Actinomycetota</taxon>
        <taxon>Actinomycetes</taxon>
        <taxon>Propionibacteriales</taxon>
        <taxon>Nocardioidaceae</taxon>
        <taxon>Aeromicrobium</taxon>
    </lineage>
</organism>
<evidence type="ECO:0000256" key="1">
    <source>
        <dbReference type="SAM" id="Coils"/>
    </source>
</evidence>
<feature type="chain" id="PRO_5039094798" evidence="2">
    <location>
        <begin position="21"/>
        <end position="135"/>
    </location>
</feature>
<feature type="signal peptide" evidence="2">
    <location>
        <begin position="1"/>
        <end position="20"/>
    </location>
</feature>
<proteinExistence type="predicted"/>
<evidence type="ECO:0000313" key="5">
    <source>
        <dbReference type="Proteomes" id="UP000587211"/>
    </source>
</evidence>
<dbReference type="AlphaFoldDB" id="A0A8I0KNA4"/>
<dbReference type="Proteomes" id="UP000659061">
    <property type="component" value="Unassembled WGS sequence"/>
</dbReference>
<protein>
    <submittedName>
        <fullName evidence="4">Chromosome segregation ATPase</fullName>
    </submittedName>
</protein>